<dbReference type="EMBL" id="JDRS01000002">
    <property type="protein sequence ID" value="KDS94205.1"/>
    <property type="molecule type" value="Genomic_DNA"/>
</dbReference>
<name>A0ABR4SM44_9MICO</name>
<organism evidence="1 2">
    <name type="scientific">Dermabacter hominis 1368</name>
    <dbReference type="NCBI Taxonomy" id="1450519"/>
    <lineage>
        <taxon>Bacteria</taxon>
        <taxon>Bacillati</taxon>
        <taxon>Actinomycetota</taxon>
        <taxon>Actinomycetes</taxon>
        <taxon>Micrococcales</taxon>
        <taxon>Dermabacteraceae</taxon>
        <taxon>Dermabacter</taxon>
    </lineage>
</organism>
<gene>
    <name evidence="1" type="ORF">DHOM_02865</name>
</gene>
<keyword evidence="2" id="KW-1185">Reference proteome</keyword>
<comment type="caution">
    <text evidence="1">The sequence shown here is derived from an EMBL/GenBank/DDBJ whole genome shotgun (WGS) entry which is preliminary data.</text>
</comment>
<dbReference type="RefSeq" id="WP_034370536.1">
    <property type="nucleotide sequence ID" value="NZ_KN323183.1"/>
</dbReference>
<accession>A0ABR4SM44</accession>
<evidence type="ECO:0000313" key="2">
    <source>
        <dbReference type="Proteomes" id="UP000030182"/>
    </source>
</evidence>
<sequence>MIDPQNIIRAINRADTARDYLRETYLPGTRQGGPRAQNAAPPAPLDVGKLDQINLITQQLAGWARLIEEETREFIDDEVEIYLRRHATFAAAQEWALDMVDELNASAAKGEAMAGASVKRIPAGACSCGEKQWAYQTEQPYVKCRAGHESTPADHLASGATLSISDAARAIGVSQSTITRAVQAGKLDGVLPGSGGRRGAVSVEALREYAELNGRG</sequence>
<dbReference type="Proteomes" id="UP000030182">
    <property type="component" value="Unassembled WGS sequence"/>
</dbReference>
<evidence type="ECO:0008006" key="3">
    <source>
        <dbReference type="Google" id="ProtNLM"/>
    </source>
</evidence>
<reference evidence="1 2" key="1">
    <citation type="submission" date="2014-01" db="EMBL/GenBank/DDBJ databases">
        <title>Draft genome sequence of the multidrug-resistant clinical isolate Dermabacter hominis 1368.</title>
        <authorList>
            <person name="Albersmeier A."/>
            <person name="Bomholt C."/>
            <person name="Glaub A."/>
            <person name="Ruckert C."/>
            <person name="Soriano F."/>
            <person name="Fernandez-Natal I."/>
            <person name="Tauch A."/>
        </authorList>
    </citation>
    <scope>NUCLEOTIDE SEQUENCE [LARGE SCALE GENOMIC DNA]</scope>
    <source>
        <strain evidence="1 2">1368</strain>
    </source>
</reference>
<evidence type="ECO:0000313" key="1">
    <source>
        <dbReference type="EMBL" id="KDS94205.1"/>
    </source>
</evidence>
<protein>
    <recommendedName>
        <fullName evidence="3">Helix-turn-helix domain-containing protein</fullName>
    </recommendedName>
</protein>
<proteinExistence type="predicted"/>